<dbReference type="InterPro" id="IPR050144">
    <property type="entry name" value="AAE_transporter"/>
</dbReference>
<evidence type="ECO:0000259" key="9">
    <source>
        <dbReference type="PROSITE" id="PS51202"/>
    </source>
</evidence>
<feature type="transmembrane region" description="Helical" evidence="8">
    <location>
        <begin position="542"/>
        <end position="561"/>
    </location>
</feature>
<dbReference type="Pfam" id="PF06826">
    <property type="entry name" value="Asp-Al_Ex"/>
    <property type="match status" value="2"/>
</dbReference>
<gene>
    <name evidence="10" type="ORF">IQ782_24420</name>
</gene>
<evidence type="ECO:0000256" key="1">
    <source>
        <dbReference type="ARBA" id="ARBA00004651"/>
    </source>
</evidence>
<dbReference type="InterPro" id="IPR006512">
    <property type="entry name" value="YidE_YbjL"/>
</dbReference>
<keyword evidence="6 8" id="KW-1133">Transmembrane helix</keyword>
<organism evidence="10 11">
    <name type="scientific">Salipiger mangrovisoli</name>
    <dbReference type="NCBI Taxonomy" id="2865933"/>
    <lineage>
        <taxon>Bacteria</taxon>
        <taxon>Pseudomonadati</taxon>
        <taxon>Pseudomonadota</taxon>
        <taxon>Alphaproteobacteria</taxon>
        <taxon>Rhodobacterales</taxon>
        <taxon>Roseobacteraceae</taxon>
        <taxon>Salipiger</taxon>
    </lineage>
</organism>
<evidence type="ECO:0000256" key="6">
    <source>
        <dbReference type="ARBA" id="ARBA00022989"/>
    </source>
</evidence>
<accession>A0ABR9X962</accession>
<sequence>MTFVIDFLLAQPELTVFLTIALGYAFGTLRIGDFSFGPVAGALFAGLIIGQIGAVPISDMAKSLLFDLFLFGVGYSAGPQVLQALRRIGAGAVLLALVVSGTGLLAALLAARIGGFDPGLGAGMMAGALTQSPAIGAAGEAIAHLPLDAERRALLTSHVAVGYAVCYIIGSTAAIWFCSYMGPKLLGIDLPREARELGRSLGLGEDRTGIIPGYQRFPFRAYRLPPDSPVVGQRLGEAEADFASFRIHVLRLRRAGALITPDLDTVLHAGDILAVSGQARGVIELLAGASEEVADEELLDLPFRATGVMITRDEIAGMSLGTLGTRDWARGMYLEGLSRAGVALPVAPGLVLERGDILKFIGPRDLLDETIARVGREVTPPKATDVVVLGLMVFLGGLVGALVHVSVLGIEIRLGSSVGILLAGLATGYLSSRFPRFGQIPEGAVSLMTTLGLAAFIAMVGLQAAPDLGPALKAAGLLLPALAFVVAVLPLLAGTLFGHFVLKMNPVVLFGGLAGAQTATPAMAAVQARAQSALPVLGYAPTYPVSQVLLTLWGSLMVSLLA</sequence>
<dbReference type="PANTHER" id="PTHR30445:SF9">
    <property type="match status" value="1"/>
</dbReference>
<feature type="transmembrane region" description="Helical" evidence="8">
    <location>
        <begin position="155"/>
        <end position="178"/>
    </location>
</feature>
<dbReference type="Pfam" id="PF02080">
    <property type="entry name" value="TrkA_C"/>
    <property type="match status" value="1"/>
</dbReference>
<comment type="caution">
    <text evidence="10">The sequence shown here is derived from an EMBL/GenBank/DDBJ whole genome shotgun (WGS) entry which is preliminary data.</text>
</comment>
<evidence type="ECO:0000256" key="2">
    <source>
        <dbReference type="ARBA" id="ARBA00009854"/>
    </source>
</evidence>
<dbReference type="PANTHER" id="PTHR30445">
    <property type="entry name" value="K(+)_H(+) ANTIPORTER SUBUNIT KHTT"/>
    <property type="match status" value="1"/>
</dbReference>
<keyword evidence="4" id="KW-1003">Cell membrane</keyword>
<feature type="transmembrane region" description="Helical" evidence="8">
    <location>
        <begin position="414"/>
        <end position="432"/>
    </location>
</feature>
<evidence type="ECO:0000256" key="3">
    <source>
        <dbReference type="ARBA" id="ARBA00022448"/>
    </source>
</evidence>
<dbReference type="InterPro" id="IPR006037">
    <property type="entry name" value="RCK_C"/>
</dbReference>
<feature type="transmembrane region" description="Helical" evidence="8">
    <location>
        <begin position="507"/>
        <end position="530"/>
    </location>
</feature>
<evidence type="ECO:0000313" key="11">
    <source>
        <dbReference type="Proteomes" id="UP000607796"/>
    </source>
</evidence>
<evidence type="ECO:0000256" key="5">
    <source>
        <dbReference type="ARBA" id="ARBA00022692"/>
    </source>
</evidence>
<keyword evidence="7 8" id="KW-0472">Membrane</keyword>
<dbReference type="PROSITE" id="PS51202">
    <property type="entry name" value="RCK_C"/>
    <property type="match status" value="1"/>
</dbReference>
<name>A0ABR9X962_9RHOB</name>
<dbReference type="InterPro" id="IPR036721">
    <property type="entry name" value="RCK_C_sf"/>
</dbReference>
<dbReference type="Proteomes" id="UP000607796">
    <property type="component" value="Unassembled WGS sequence"/>
</dbReference>
<evidence type="ECO:0000256" key="7">
    <source>
        <dbReference type="ARBA" id="ARBA00023136"/>
    </source>
</evidence>
<evidence type="ECO:0000256" key="4">
    <source>
        <dbReference type="ARBA" id="ARBA00022475"/>
    </source>
</evidence>
<keyword evidence="11" id="KW-1185">Reference proteome</keyword>
<dbReference type="SUPFAM" id="SSF116726">
    <property type="entry name" value="TrkA C-terminal domain-like"/>
    <property type="match status" value="2"/>
</dbReference>
<feature type="transmembrane region" description="Helical" evidence="8">
    <location>
        <begin position="7"/>
        <end position="27"/>
    </location>
</feature>
<keyword evidence="3" id="KW-0813">Transport</keyword>
<proteinExistence type="inferred from homology"/>
<comment type="subcellular location">
    <subcellularLocation>
        <location evidence="1">Cell membrane</location>
        <topology evidence="1">Multi-pass membrane protein</topology>
    </subcellularLocation>
</comment>
<feature type="transmembrane region" description="Helical" evidence="8">
    <location>
        <begin position="477"/>
        <end position="500"/>
    </location>
</feature>
<dbReference type="Gene3D" id="3.30.70.1450">
    <property type="entry name" value="Regulator of K+ conductance, C-terminal domain"/>
    <property type="match status" value="1"/>
</dbReference>
<reference evidence="10 11" key="1">
    <citation type="journal article" date="2021" name="Int. J. Syst. Evol. Microbiol.">
        <title>Salipiger mangrovisoli sp. nov., isolated from mangrove soil and the proposal for the reclassification of Paraphaeobacter pallidus as Salipiger pallidus comb. nov.</title>
        <authorList>
            <person name="Du J."/>
            <person name="Liu Y."/>
            <person name="Pei T."/>
            <person name="Deng M.R."/>
            <person name="Zhu H."/>
        </authorList>
    </citation>
    <scope>NUCLEOTIDE SEQUENCE [LARGE SCALE GENOMIC DNA]</scope>
    <source>
        <strain evidence="10 11">6D45A</strain>
    </source>
</reference>
<feature type="transmembrane region" description="Helical" evidence="8">
    <location>
        <begin position="386"/>
        <end position="408"/>
    </location>
</feature>
<dbReference type="RefSeq" id="WP_194137276.1">
    <property type="nucleotide sequence ID" value="NZ_JADFFK010000024.1"/>
</dbReference>
<feature type="transmembrane region" description="Helical" evidence="8">
    <location>
        <begin position="444"/>
        <end position="465"/>
    </location>
</feature>
<dbReference type="EMBL" id="JADFFK010000024">
    <property type="protein sequence ID" value="MBE9640004.1"/>
    <property type="molecule type" value="Genomic_DNA"/>
</dbReference>
<comment type="similarity">
    <text evidence="2">Belongs to the AAE transporter (TC 2.A.81) family.</text>
</comment>
<protein>
    <submittedName>
        <fullName evidence="10">Aspartate-alanine antiporter</fullName>
    </submittedName>
</protein>
<evidence type="ECO:0000256" key="8">
    <source>
        <dbReference type="SAM" id="Phobius"/>
    </source>
</evidence>
<feature type="transmembrane region" description="Helical" evidence="8">
    <location>
        <begin position="88"/>
        <end position="110"/>
    </location>
</feature>
<feature type="transmembrane region" description="Helical" evidence="8">
    <location>
        <begin position="39"/>
        <end position="57"/>
    </location>
</feature>
<feature type="domain" description="RCK C-terminal" evidence="9">
    <location>
        <begin position="206"/>
        <end position="292"/>
    </location>
</feature>
<dbReference type="NCBIfam" id="TIGR01625">
    <property type="entry name" value="YidE_YbjL_dupl"/>
    <property type="match status" value="1"/>
</dbReference>
<keyword evidence="5 8" id="KW-0812">Transmembrane</keyword>
<evidence type="ECO:0000313" key="10">
    <source>
        <dbReference type="EMBL" id="MBE9640004.1"/>
    </source>
</evidence>